<keyword evidence="1" id="KW-0677">Repeat</keyword>
<dbReference type="InterPro" id="IPR011990">
    <property type="entry name" value="TPR-like_helical_dom_sf"/>
</dbReference>
<evidence type="ECO:0000313" key="4">
    <source>
        <dbReference type="EMBL" id="PWZ53478.1"/>
    </source>
</evidence>
<dbReference type="Proteomes" id="UP000251960">
    <property type="component" value="Chromosome 1"/>
</dbReference>
<dbReference type="EMBL" id="NCVQ01000001">
    <property type="protein sequence ID" value="PWZ53478.1"/>
    <property type="molecule type" value="Genomic_DNA"/>
</dbReference>
<sequence>MAKWSMVTWNVMIVGLGTHGYVMDAVTLFHRMEAESVAVDDLSVLGMLTACTHAGLVSEGLEIFHRMKKDFGIDPKVEHYGALVDLLGRARHLDQASHSCLELAELSVERLANLGADGSGVYVLVSNIYADEGM</sequence>
<dbReference type="InterPro" id="IPR002885">
    <property type="entry name" value="PPR_rpt"/>
</dbReference>
<dbReference type="PANTHER" id="PTHR47926:SF499">
    <property type="entry name" value="PENTATRICOPEPTIDE REPEAT-CONTAINING PROTEIN"/>
    <property type="match status" value="1"/>
</dbReference>
<dbReference type="NCBIfam" id="TIGR00756">
    <property type="entry name" value="PPR"/>
    <property type="match status" value="2"/>
</dbReference>
<dbReference type="InterPro" id="IPR046960">
    <property type="entry name" value="PPR_At4g14850-like_plant"/>
</dbReference>
<organism evidence="4">
    <name type="scientific">Zea mays</name>
    <name type="common">Maize</name>
    <dbReference type="NCBI Taxonomy" id="4577"/>
    <lineage>
        <taxon>Eukaryota</taxon>
        <taxon>Viridiplantae</taxon>
        <taxon>Streptophyta</taxon>
        <taxon>Embryophyta</taxon>
        <taxon>Tracheophyta</taxon>
        <taxon>Spermatophyta</taxon>
        <taxon>Magnoliopsida</taxon>
        <taxon>Liliopsida</taxon>
        <taxon>Poales</taxon>
        <taxon>Poaceae</taxon>
        <taxon>PACMAD clade</taxon>
        <taxon>Panicoideae</taxon>
        <taxon>Andropogonodae</taxon>
        <taxon>Andropogoneae</taxon>
        <taxon>Tripsacinae</taxon>
        <taxon>Zea</taxon>
    </lineage>
</organism>
<dbReference type="PANTHER" id="PTHR47926">
    <property type="entry name" value="PENTATRICOPEPTIDE REPEAT-CONTAINING PROTEIN"/>
    <property type="match status" value="1"/>
</dbReference>
<accession>A0A317Y492</accession>
<gene>
    <name evidence="4" type="primary">PCMP-E81_1</name>
    <name evidence="4" type="ORF">Zm00014a_033462</name>
</gene>
<dbReference type="Pfam" id="PF01535">
    <property type="entry name" value="PPR"/>
    <property type="match status" value="2"/>
</dbReference>
<dbReference type="GO" id="GO:0003723">
    <property type="term" value="F:RNA binding"/>
    <property type="evidence" value="ECO:0007669"/>
    <property type="project" value="InterPro"/>
</dbReference>
<dbReference type="PROSITE" id="PS51375">
    <property type="entry name" value="PPR"/>
    <property type="match status" value="1"/>
</dbReference>
<evidence type="ECO:0000256" key="3">
    <source>
        <dbReference type="PROSITE-ProRule" id="PRU00708"/>
    </source>
</evidence>
<keyword evidence="2" id="KW-0809">Transit peptide</keyword>
<comment type="caution">
    <text evidence="4">The sequence shown here is derived from an EMBL/GenBank/DDBJ whole genome shotgun (WGS) entry which is preliminary data.</text>
</comment>
<proteinExistence type="predicted"/>
<reference evidence="4" key="1">
    <citation type="journal article" date="2018" name="Nat. Genet.">
        <title>Extensive intraspecific gene order and gene structural variations between Mo17 and other maize genomes.</title>
        <authorList>
            <person name="Sun S."/>
            <person name="Zhou Y."/>
            <person name="Chen J."/>
            <person name="Shi J."/>
            <person name="Zhao H."/>
            <person name="Zhao H."/>
            <person name="Song W."/>
            <person name="Zhang M."/>
            <person name="Cui Y."/>
            <person name="Dong X."/>
            <person name="Liu H."/>
            <person name="Ma X."/>
            <person name="Jiao Y."/>
            <person name="Wang B."/>
            <person name="Wei X."/>
            <person name="Stein J.C."/>
            <person name="Glaubitz J.C."/>
            <person name="Lu F."/>
            <person name="Yu G."/>
            <person name="Liang C."/>
            <person name="Fengler K."/>
            <person name="Li B."/>
            <person name="Rafalski A."/>
            <person name="Schnable P.S."/>
            <person name="Ware D.H."/>
            <person name="Buckler E.S."/>
            <person name="Lai J."/>
        </authorList>
    </citation>
    <scope>NUCLEOTIDE SEQUENCE [LARGE SCALE GENOMIC DNA]</scope>
    <source>
        <tissue evidence="4">Seedling</tissue>
    </source>
</reference>
<feature type="repeat" description="PPR" evidence="3">
    <location>
        <begin position="5"/>
        <end position="39"/>
    </location>
</feature>
<dbReference type="InterPro" id="IPR046848">
    <property type="entry name" value="E_motif"/>
</dbReference>
<evidence type="ECO:0000256" key="1">
    <source>
        <dbReference type="ARBA" id="ARBA00022737"/>
    </source>
</evidence>
<dbReference type="Gene3D" id="1.25.40.10">
    <property type="entry name" value="Tetratricopeptide repeat domain"/>
    <property type="match status" value="1"/>
</dbReference>
<evidence type="ECO:0000256" key="2">
    <source>
        <dbReference type="ARBA" id="ARBA00022946"/>
    </source>
</evidence>
<dbReference type="AlphaFoldDB" id="A0A317Y492"/>
<name>A0A317Y492_MAIZE</name>
<dbReference type="Pfam" id="PF20431">
    <property type="entry name" value="E_motif"/>
    <property type="match status" value="1"/>
</dbReference>
<protein>
    <submittedName>
        <fullName evidence="4">Pentatricopeptide repeat-containing protein</fullName>
    </submittedName>
</protein>
<dbReference type="GO" id="GO:0009451">
    <property type="term" value="P:RNA modification"/>
    <property type="evidence" value="ECO:0007669"/>
    <property type="project" value="InterPro"/>
</dbReference>